<feature type="domain" description="ABC transmembrane type-1" evidence="8">
    <location>
        <begin position="102"/>
        <end position="316"/>
    </location>
</feature>
<keyword evidence="2 7" id="KW-0813">Transport</keyword>
<dbReference type="InterPro" id="IPR035906">
    <property type="entry name" value="MetI-like_sf"/>
</dbReference>
<feature type="transmembrane region" description="Helical" evidence="7">
    <location>
        <begin position="299"/>
        <end position="319"/>
    </location>
</feature>
<dbReference type="PROSITE" id="PS50928">
    <property type="entry name" value="ABC_TM1"/>
    <property type="match status" value="1"/>
</dbReference>
<proteinExistence type="inferred from homology"/>
<feature type="transmembrane region" description="Helical" evidence="7">
    <location>
        <begin position="235"/>
        <end position="255"/>
    </location>
</feature>
<feature type="transmembrane region" description="Helical" evidence="7">
    <location>
        <begin position="110"/>
        <end position="130"/>
    </location>
</feature>
<dbReference type="PANTHER" id="PTHR43227:SF11">
    <property type="entry name" value="BLL4140 PROTEIN"/>
    <property type="match status" value="1"/>
</dbReference>
<dbReference type="EMBL" id="JACCBU010000001">
    <property type="protein sequence ID" value="NYE69398.1"/>
    <property type="molecule type" value="Genomic_DNA"/>
</dbReference>
<name>A0A7Y9I3A7_9ACTN</name>
<dbReference type="GO" id="GO:0005886">
    <property type="term" value="C:plasma membrane"/>
    <property type="evidence" value="ECO:0007669"/>
    <property type="project" value="UniProtKB-SubCell"/>
</dbReference>
<evidence type="ECO:0000256" key="7">
    <source>
        <dbReference type="RuleBase" id="RU363032"/>
    </source>
</evidence>
<keyword evidence="3" id="KW-1003">Cell membrane</keyword>
<dbReference type="SUPFAM" id="SSF161098">
    <property type="entry name" value="MetI-like"/>
    <property type="match status" value="1"/>
</dbReference>
<evidence type="ECO:0000313" key="10">
    <source>
        <dbReference type="Proteomes" id="UP000569914"/>
    </source>
</evidence>
<reference evidence="9 10" key="1">
    <citation type="submission" date="2020-07" db="EMBL/GenBank/DDBJ databases">
        <title>Sequencing the genomes of 1000 actinobacteria strains.</title>
        <authorList>
            <person name="Klenk H.-P."/>
        </authorList>
    </citation>
    <scope>NUCLEOTIDE SEQUENCE [LARGE SCALE GENOMIC DNA]</scope>
    <source>
        <strain evidence="9 10">DSM 22083</strain>
    </source>
</reference>
<evidence type="ECO:0000256" key="6">
    <source>
        <dbReference type="ARBA" id="ARBA00023136"/>
    </source>
</evidence>
<evidence type="ECO:0000313" key="9">
    <source>
        <dbReference type="EMBL" id="NYE69398.1"/>
    </source>
</evidence>
<evidence type="ECO:0000256" key="5">
    <source>
        <dbReference type="ARBA" id="ARBA00022989"/>
    </source>
</evidence>
<feature type="transmembrane region" description="Helical" evidence="7">
    <location>
        <begin position="142"/>
        <end position="161"/>
    </location>
</feature>
<dbReference type="Pfam" id="PF00528">
    <property type="entry name" value="BPD_transp_1"/>
    <property type="match status" value="1"/>
</dbReference>
<keyword evidence="5 7" id="KW-1133">Transmembrane helix</keyword>
<evidence type="ECO:0000256" key="3">
    <source>
        <dbReference type="ARBA" id="ARBA00022475"/>
    </source>
</evidence>
<dbReference type="Gene3D" id="1.10.3720.10">
    <property type="entry name" value="MetI-like"/>
    <property type="match status" value="1"/>
</dbReference>
<keyword evidence="4 7" id="KW-0812">Transmembrane</keyword>
<comment type="caution">
    <text evidence="9">The sequence shown here is derived from an EMBL/GenBank/DDBJ whole genome shotgun (WGS) entry which is preliminary data.</text>
</comment>
<evidence type="ECO:0000256" key="1">
    <source>
        <dbReference type="ARBA" id="ARBA00004651"/>
    </source>
</evidence>
<dbReference type="InterPro" id="IPR050809">
    <property type="entry name" value="UgpAE/MalFG_permease"/>
</dbReference>
<dbReference type="PANTHER" id="PTHR43227">
    <property type="entry name" value="BLL4140 PROTEIN"/>
    <property type="match status" value="1"/>
</dbReference>
<protein>
    <submittedName>
        <fullName evidence="9">Putative aldouronate transport system permease protein</fullName>
    </submittedName>
</protein>
<comment type="similarity">
    <text evidence="7">Belongs to the binding-protein-dependent transport system permease family.</text>
</comment>
<evidence type="ECO:0000256" key="4">
    <source>
        <dbReference type="ARBA" id="ARBA00022692"/>
    </source>
</evidence>
<gene>
    <name evidence="9" type="ORF">BKA15_000727</name>
</gene>
<dbReference type="GO" id="GO:0055085">
    <property type="term" value="P:transmembrane transport"/>
    <property type="evidence" value="ECO:0007669"/>
    <property type="project" value="InterPro"/>
</dbReference>
<keyword evidence="10" id="KW-1185">Reference proteome</keyword>
<dbReference type="CDD" id="cd06261">
    <property type="entry name" value="TM_PBP2"/>
    <property type="match status" value="1"/>
</dbReference>
<dbReference type="InterPro" id="IPR000515">
    <property type="entry name" value="MetI-like"/>
</dbReference>
<sequence length="329" mass="36158">MISETGPELGRLGARAAVPDRAAATSGRVRRRRWLLARRHWRMYAFVLPGLIFFVIFAYVPMLGNVAAFQDYSPFLGFANSPWVGLENFRRLITDPDVGHAVINTLQLSLLQIIFAFPAPIALALLLNSLISTRVKRWLQSIVYLPHFISWVIVISIWQQILGGTGIVTDVLSRVGIEHVNLMSNPETFHLLVTSQVIWKDSGWGTIIFFAALTTIPTELYESAAVDGAGAWRRIVHVTLPGLLPVILLLLILRLGDVLTVGFEQIYLQYNTVGAAAAEVLDTFVYFRGVVGSDWGFSTAVGLVKGVVGTLLVLGANALSKRFGAEGLF</sequence>
<dbReference type="Proteomes" id="UP000569914">
    <property type="component" value="Unassembled WGS sequence"/>
</dbReference>
<organism evidence="9 10">
    <name type="scientific">Microlunatus parietis</name>
    <dbReference type="NCBI Taxonomy" id="682979"/>
    <lineage>
        <taxon>Bacteria</taxon>
        <taxon>Bacillati</taxon>
        <taxon>Actinomycetota</taxon>
        <taxon>Actinomycetes</taxon>
        <taxon>Propionibacteriales</taxon>
        <taxon>Propionibacteriaceae</taxon>
        <taxon>Microlunatus</taxon>
    </lineage>
</organism>
<feature type="transmembrane region" description="Helical" evidence="7">
    <location>
        <begin position="41"/>
        <end position="60"/>
    </location>
</feature>
<evidence type="ECO:0000256" key="2">
    <source>
        <dbReference type="ARBA" id="ARBA00022448"/>
    </source>
</evidence>
<keyword evidence="6 7" id="KW-0472">Membrane</keyword>
<dbReference type="AlphaFoldDB" id="A0A7Y9I3A7"/>
<dbReference type="RefSeq" id="WP_312878808.1">
    <property type="nucleotide sequence ID" value="NZ_JACCBU010000001.1"/>
</dbReference>
<accession>A0A7Y9I3A7</accession>
<comment type="subcellular location">
    <subcellularLocation>
        <location evidence="1 7">Cell membrane</location>
        <topology evidence="1 7">Multi-pass membrane protein</topology>
    </subcellularLocation>
</comment>
<evidence type="ECO:0000259" key="8">
    <source>
        <dbReference type="PROSITE" id="PS50928"/>
    </source>
</evidence>